<proteinExistence type="predicted"/>
<evidence type="ECO:0000256" key="3">
    <source>
        <dbReference type="SAM" id="MobiDB-lite"/>
    </source>
</evidence>
<gene>
    <name evidence="5" type="primary">A1CF_6</name>
    <name evidence="5" type="ORF">g.52446</name>
</gene>
<dbReference type="InterPro" id="IPR041337">
    <property type="entry name" value="hnRNP_Q_AcD"/>
</dbReference>
<evidence type="ECO:0000259" key="4">
    <source>
        <dbReference type="PROSITE" id="PS50102"/>
    </source>
</evidence>
<dbReference type="InterPro" id="IPR000504">
    <property type="entry name" value="RRM_dom"/>
</dbReference>
<dbReference type="SMART" id="SM00360">
    <property type="entry name" value="RRM"/>
    <property type="match status" value="3"/>
</dbReference>
<dbReference type="AlphaFoldDB" id="A0A1D1ZF27"/>
<feature type="domain" description="RRM" evidence="4">
    <location>
        <begin position="89"/>
        <end position="198"/>
    </location>
</feature>
<accession>A0A1D1ZF27</accession>
<dbReference type="Pfam" id="PF00076">
    <property type="entry name" value="RRM_1"/>
    <property type="match status" value="2"/>
</dbReference>
<dbReference type="GO" id="GO:0003723">
    <property type="term" value="F:RNA binding"/>
    <property type="evidence" value="ECO:0007669"/>
    <property type="project" value="UniProtKB-UniRule"/>
</dbReference>
<feature type="domain" description="RRM" evidence="4">
    <location>
        <begin position="192"/>
        <end position="272"/>
    </location>
</feature>
<dbReference type="EMBL" id="GDJX01002372">
    <property type="protein sequence ID" value="JAT65564.1"/>
    <property type="molecule type" value="Transcribed_RNA"/>
</dbReference>
<dbReference type="Pfam" id="PF18360">
    <property type="entry name" value="hnRNP_Q_AcD"/>
    <property type="match status" value="1"/>
</dbReference>
<evidence type="ECO:0000256" key="2">
    <source>
        <dbReference type="PROSITE-ProRule" id="PRU00176"/>
    </source>
</evidence>
<organism evidence="5">
    <name type="scientific">Anthurium amnicola</name>
    <dbReference type="NCBI Taxonomy" id="1678845"/>
    <lineage>
        <taxon>Eukaryota</taxon>
        <taxon>Viridiplantae</taxon>
        <taxon>Streptophyta</taxon>
        <taxon>Embryophyta</taxon>
        <taxon>Tracheophyta</taxon>
        <taxon>Spermatophyta</taxon>
        <taxon>Magnoliopsida</taxon>
        <taxon>Liliopsida</taxon>
        <taxon>Araceae</taxon>
        <taxon>Pothoideae</taxon>
        <taxon>Potheae</taxon>
        <taxon>Anthurium</taxon>
    </lineage>
</organism>
<dbReference type="CDD" id="cd21039">
    <property type="entry name" value="NURR"/>
    <property type="match status" value="1"/>
</dbReference>
<sequence>MEPGHHVKGSEVFIGGLSRSVTEDMIKEMFSPYGEILELRMMKDHSGISKGFCFVRFSTREAALKAQKEKNGFVLNGKQIGVEPSSDQDRLFFGNLRKDWSFEEFEKIVLKAFQDVVYVDLAMPSSTGDGTPGKKQLNRGFAFVQFSSHAAAARAYRIGSSPDFMLAGNWHPAIDWAEKEPELDPDELAKIKVAFVGNLPADADDEYLKELFMPFGKLEKVALSRKSHFPVGFVHFADRSDLDKAIKEMDGKTVPGPHRGPNFKIQVSVARPMEKDRKRGRDEAISKPPSKLGTRRDSSSGTRGHGSSTDHKSKVPRHTELESDVADPYEAAVITLPSTVKERLLRVLRLGIANRYDIDMQSIASLKELPESSAIAVLDQLILSGADRRNKGEYFTSLITKHQVYKSGLGWRSNFPTKPNDFLSESERLHTPVSVHTQANYSHASQPAGGNVARYSRYSISPDSLPYLPNSDDVPSRGGTGKVVELAPAYRTTSLGYASGTRLVSHISPASDHAPERSQIKFDPFTGQPFKFDPFTGELIRPEATSRYSAGHL</sequence>
<dbReference type="SUPFAM" id="SSF54928">
    <property type="entry name" value="RNA-binding domain, RBD"/>
    <property type="match status" value="2"/>
</dbReference>
<feature type="region of interest" description="Disordered" evidence="3">
    <location>
        <begin position="249"/>
        <end position="322"/>
    </location>
</feature>
<evidence type="ECO:0000313" key="5">
    <source>
        <dbReference type="EMBL" id="JAT65564.1"/>
    </source>
</evidence>
<evidence type="ECO:0000256" key="1">
    <source>
        <dbReference type="ARBA" id="ARBA00022884"/>
    </source>
</evidence>
<feature type="domain" description="RRM" evidence="4">
    <location>
        <begin position="10"/>
        <end position="87"/>
    </location>
</feature>
<dbReference type="InterPro" id="IPR012677">
    <property type="entry name" value="Nucleotide-bd_a/b_plait_sf"/>
</dbReference>
<feature type="compositionally biased region" description="Basic and acidic residues" evidence="3">
    <location>
        <begin position="308"/>
        <end position="321"/>
    </location>
</feature>
<dbReference type="PROSITE" id="PS50102">
    <property type="entry name" value="RRM"/>
    <property type="match status" value="3"/>
</dbReference>
<dbReference type="CDD" id="cd00590">
    <property type="entry name" value="RRM_SF"/>
    <property type="match status" value="1"/>
</dbReference>
<name>A0A1D1ZF27_9ARAE</name>
<dbReference type="InterPro" id="IPR035979">
    <property type="entry name" value="RBD_domain_sf"/>
</dbReference>
<reference evidence="5" key="1">
    <citation type="submission" date="2015-07" db="EMBL/GenBank/DDBJ databases">
        <title>Transcriptome Assembly of Anthurium amnicola.</title>
        <authorList>
            <person name="Suzuki J."/>
        </authorList>
    </citation>
    <scope>NUCLEOTIDE SEQUENCE</scope>
</reference>
<dbReference type="PANTHER" id="PTHR21245">
    <property type="entry name" value="HETEROGENEOUS NUCLEAR RIBONUCLEOPROTEIN"/>
    <property type="match status" value="1"/>
</dbReference>
<dbReference type="Gene3D" id="3.30.70.330">
    <property type="match status" value="3"/>
</dbReference>
<feature type="compositionally biased region" description="Basic and acidic residues" evidence="3">
    <location>
        <begin position="272"/>
        <end position="285"/>
    </location>
</feature>
<keyword evidence="1 2" id="KW-0694">RNA-binding</keyword>
<protein>
    <submittedName>
        <fullName evidence="5">APOBEC1 complementation factor</fullName>
    </submittedName>
</protein>